<organism evidence="1">
    <name type="scientific">marine metagenome</name>
    <dbReference type="NCBI Taxonomy" id="408172"/>
    <lineage>
        <taxon>unclassified sequences</taxon>
        <taxon>metagenomes</taxon>
        <taxon>ecological metagenomes</taxon>
    </lineage>
</organism>
<proteinExistence type="predicted"/>
<name>A0A382MRD5_9ZZZZ</name>
<feature type="non-terminal residue" evidence="1">
    <location>
        <position position="380"/>
    </location>
</feature>
<gene>
    <name evidence="1" type="ORF">METZ01_LOCUS303191</name>
</gene>
<accession>A0A382MRD5</accession>
<feature type="non-terminal residue" evidence="1">
    <location>
        <position position="1"/>
    </location>
</feature>
<reference evidence="1" key="1">
    <citation type="submission" date="2018-05" db="EMBL/GenBank/DDBJ databases">
        <authorList>
            <person name="Lanie J.A."/>
            <person name="Ng W.-L."/>
            <person name="Kazmierczak K.M."/>
            <person name="Andrzejewski T.M."/>
            <person name="Davidsen T.M."/>
            <person name="Wayne K.J."/>
            <person name="Tettelin H."/>
            <person name="Glass J.I."/>
            <person name="Rusch D."/>
            <person name="Podicherti R."/>
            <person name="Tsui H.-C.T."/>
            <person name="Winkler M.E."/>
        </authorList>
    </citation>
    <scope>NUCLEOTIDE SEQUENCE</scope>
</reference>
<dbReference type="EMBL" id="UINC01094794">
    <property type="protein sequence ID" value="SVC50337.1"/>
    <property type="molecule type" value="Genomic_DNA"/>
</dbReference>
<evidence type="ECO:0000313" key="1">
    <source>
        <dbReference type="EMBL" id="SVC50337.1"/>
    </source>
</evidence>
<dbReference type="AlphaFoldDB" id="A0A382MRD5"/>
<sequence>TQNMREKLFFAKSQSNELSDEEIDNYLKTAERTYHLSFITLPNNVVTDTLLNLNNSSELMNSMFDSGEIAIRDVSFFSEHNYRLHRAIFSNRLDKHDIIGPLNLEDGTYIIMRVEGWRSERNLSENSQKEYLRNVKEHLTRLRNIEQYADYIHAVMNNKTLNFNQDSFTKLINNFYYEMLQFENSKKELFKKAIWPENNLVLSGEYTSVNIDENEIIFNLDGKDWTMSDLQDLINSHPLVFRKKKISKTDFPGAVKNAIADLVRDYYLTQEALELNYDDDPYINQYVNMWEEHFIASSLRSKLLQSKPSTTNDIEYLNPIIKELFNKYSDNIQIDLELFDSINLTSIPMHVSNQNAAYQSPIPQFPILTDNHTIDYGRSR</sequence>
<protein>
    <submittedName>
        <fullName evidence="1">Uncharacterized protein</fullName>
    </submittedName>
</protein>